<sequence>MNRQSELIVLIISVVIAAILCWLEFRRTQKRFRLLRMTAAFAAVAALTLLAIPVSYTSLSLVEPEVVIVTTDGVQRDSLATFERFAGRDVSRYSANELWKLSSAAHYQVHVFGYGLSATELERISGTSSIVPHLTAPSGIVQIHWQQQLLQGQPLLVQGRYNNTGTTPVQLQLSGQHTLLDSCTIAAGTDTLFQLQALPVHKEKALYQLTTLSGKDTLSKEPVPVVVNSHTPLSVLILAAAPGFEYRFLTNWLTDNGYSIASRTAISKNKYQFSYANHRQVALEQLTPATLSQFDVVVTDAAALQTAAPAELTALREQIATRAMGMVVLADSSKLPAWLSTASLTVQQAGAVPQNLTLSVPGTGNAALPASLPLYITPSAALLPLYSDVQQHLRVAAGLYGAGHVVMSTLTNTYSWQLAGNQQTYAAVWSTLLQQAARPDFTAQQWFTAPALPVVHQPAVLYRNTTDSTIAPPLVNGHLVAPAQQQLLPFIWQGSYWPVHSGWQTIPAANSNTPWYAYLPEHWKMVRAMEKRAVTLERAYLQKNTSGTKKQPAIVNHKLPPVYAWILLLAACTFLWWEGKTRYTDRKKR</sequence>
<keyword evidence="1" id="KW-0812">Transmembrane</keyword>
<feature type="transmembrane region" description="Helical" evidence="1">
    <location>
        <begin position="37"/>
        <end position="56"/>
    </location>
</feature>
<reference evidence="2" key="2">
    <citation type="submission" date="2020-09" db="EMBL/GenBank/DDBJ databases">
        <authorList>
            <person name="Sun Q."/>
            <person name="Zhou Y."/>
        </authorList>
    </citation>
    <scope>NUCLEOTIDE SEQUENCE</scope>
    <source>
        <strain evidence="2">CGMCC 1.15290</strain>
    </source>
</reference>
<dbReference type="EMBL" id="BMIB01000004">
    <property type="protein sequence ID" value="GGH78457.1"/>
    <property type="molecule type" value="Genomic_DNA"/>
</dbReference>
<dbReference type="Gene3D" id="3.40.50.880">
    <property type="match status" value="1"/>
</dbReference>
<comment type="caution">
    <text evidence="2">The sequence shown here is derived from an EMBL/GenBank/DDBJ whole genome shotgun (WGS) entry which is preliminary data.</text>
</comment>
<name>A0A917MYE5_9BACT</name>
<proteinExistence type="predicted"/>
<keyword evidence="3" id="KW-1185">Reference proteome</keyword>
<organism evidence="2 3">
    <name type="scientific">Filimonas zeae</name>
    <dbReference type="NCBI Taxonomy" id="1737353"/>
    <lineage>
        <taxon>Bacteria</taxon>
        <taxon>Pseudomonadati</taxon>
        <taxon>Bacteroidota</taxon>
        <taxon>Chitinophagia</taxon>
        <taxon>Chitinophagales</taxon>
        <taxon>Chitinophagaceae</taxon>
        <taxon>Filimonas</taxon>
    </lineage>
</organism>
<accession>A0A917MYE5</accession>
<dbReference type="RefSeq" id="WP_188956857.1">
    <property type="nucleotide sequence ID" value="NZ_BMIB01000004.1"/>
</dbReference>
<protein>
    <submittedName>
        <fullName evidence="2">Uncharacterized protein</fullName>
    </submittedName>
</protein>
<feature type="transmembrane region" description="Helical" evidence="1">
    <location>
        <begin position="562"/>
        <end position="579"/>
    </location>
</feature>
<dbReference type="AlphaFoldDB" id="A0A917MYE5"/>
<evidence type="ECO:0000256" key="1">
    <source>
        <dbReference type="SAM" id="Phobius"/>
    </source>
</evidence>
<dbReference type="Proteomes" id="UP000627292">
    <property type="component" value="Unassembled WGS sequence"/>
</dbReference>
<gene>
    <name evidence="2" type="ORF">GCM10011379_46390</name>
</gene>
<keyword evidence="1" id="KW-0472">Membrane</keyword>
<evidence type="ECO:0000313" key="2">
    <source>
        <dbReference type="EMBL" id="GGH78457.1"/>
    </source>
</evidence>
<evidence type="ECO:0000313" key="3">
    <source>
        <dbReference type="Proteomes" id="UP000627292"/>
    </source>
</evidence>
<keyword evidence="1" id="KW-1133">Transmembrane helix</keyword>
<feature type="transmembrane region" description="Helical" evidence="1">
    <location>
        <begin position="6"/>
        <end position="25"/>
    </location>
</feature>
<reference evidence="2" key="1">
    <citation type="journal article" date="2014" name="Int. J. Syst. Evol. Microbiol.">
        <title>Complete genome sequence of Corynebacterium casei LMG S-19264T (=DSM 44701T), isolated from a smear-ripened cheese.</title>
        <authorList>
            <consortium name="US DOE Joint Genome Institute (JGI-PGF)"/>
            <person name="Walter F."/>
            <person name="Albersmeier A."/>
            <person name="Kalinowski J."/>
            <person name="Ruckert C."/>
        </authorList>
    </citation>
    <scope>NUCLEOTIDE SEQUENCE</scope>
    <source>
        <strain evidence="2">CGMCC 1.15290</strain>
    </source>
</reference>
<dbReference type="InterPro" id="IPR029062">
    <property type="entry name" value="Class_I_gatase-like"/>
</dbReference>